<dbReference type="EMBL" id="AP014704">
    <property type="protein sequence ID" value="BAQ48287.1"/>
    <property type="molecule type" value="Genomic_DNA"/>
</dbReference>
<dbReference type="InterPro" id="IPR009081">
    <property type="entry name" value="PP-bd_ACP"/>
</dbReference>
<dbReference type="STRING" id="270351.Maq22A_c27210"/>
<dbReference type="RefSeq" id="WP_060849049.1">
    <property type="nucleotide sequence ID" value="NZ_AP014704.1"/>
</dbReference>
<reference evidence="3" key="2">
    <citation type="submission" date="2015-01" db="EMBL/GenBank/DDBJ databases">
        <title>Complete genome sequence of Methylobacterium aquaticum strain 22A.</title>
        <authorList>
            <person name="Tani A."/>
            <person name="Ogura Y."/>
            <person name="Hayashi T."/>
        </authorList>
    </citation>
    <scope>NUCLEOTIDE SEQUENCE [LARGE SCALE GENOMIC DNA]</scope>
    <source>
        <strain evidence="3">MA-22A</strain>
    </source>
</reference>
<evidence type="ECO:0000259" key="1">
    <source>
        <dbReference type="PROSITE" id="PS50075"/>
    </source>
</evidence>
<evidence type="ECO:0000313" key="3">
    <source>
        <dbReference type="Proteomes" id="UP000061432"/>
    </source>
</evidence>
<organism evidence="2 3">
    <name type="scientific">Methylobacterium aquaticum</name>
    <dbReference type="NCBI Taxonomy" id="270351"/>
    <lineage>
        <taxon>Bacteria</taxon>
        <taxon>Pseudomonadati</taxon>
        <taxon>Pseudomonadota</taxon>
        <taxon>Alphaproteobacteria</taxon>
        <taxon>Hyphomicrobiales</taxon>
        <taxon>Methylobacteriaceae</taxon>
        <taxon>Methylobacterium</taxon>
    </lineage>
</organism>
<proteinExistence type="predicted"/>
<dbReference type="SUPFAM" id="SSF47336">
    <property type="entry name" value="ACP-like"/>
    <property type="match status" value="1"/>
</dbReference>
<protein>
    <submittedName>
        <fullName evidence="2">Acyl carrier protein</fullName>
    </submittedName>
</protein>
<dbReference type="OrthoDB" id="2625323at2"/>
<dbReference type="Proteomes" id="UP000061432">
    <property type="component" value="Chromosome"/>
</dbReference>
<dbReference type="KEGG" id="maqu:Maq22A_c27210"/>
<reference evidence="2 3" key="1">
    <citation type="journal article" date="2015" name="Genome Announc.">
        <title>Complete Genome Sequence of Methylobacterium aquaticum Strain 22A, Isolated from Racomitrium japonicum Moss.</title>
        <authorList>
            <person name="Tani A."/>
            <person name="Ogura Y."/>
            <person name="Hayashi T."/>
            <person name="Kimbara K."/>
        </authorList>
    </citation>
    <scope>NUCLEOTIDE SEQUENCE [LARGE SCALE GENOMIC DNA]</scope>
    <source>
        <strain evidence="2 3">MA-22A</strain>
    </source>
</reference>
<accession>A0A0C6FMD6</accession>
<gene>
    <name evidence="2" type="primary">acpP</name>
    <name evidence="2" type="ORF">Maq22A_c27210</name>
</gene>
<dbReference type="Gene3D" id="1.10.1200.10">
    <property type="entry name" value="ACP-like"/>
    <property type="match status" value="1"/>
</dbReference>
<evidence type="ECO:0000313" key="2">
    <source>
        <dbReference type="EMBL" id="BAQ48287.1"/>
    </source>
</evidence>
<sequence>MPSDIRDQVRAFVVETFLFGDASTDLPEHGSFIEHGIIDSTGILELVAFVEDSFGLAVADAEILPANFDSIARVADFVARKRTTAQAA</sequence>
<name>A0A0C6FMD6_9HYPH</name>
<dbReference type="PROSITE" id="PS50075">
    <property type="entry name" value="CARRIER"/>
    <property type="match status" value="1"/>
</dbReference>
<dbReference type="PATRIC" id="fig|270351.10.peg.5218"/>
<dbReference type="InterPro" id="IPR036736">
    <property type="entry name" value="ACP-like_sf"/>
</dbReference>
<feature type="domain" description="Carrier" evidence="1">
    <location>
        <begin position="3"/>
        <end position="82"/>
    </location>
</feature>
<dbReference type="AlphaFoldDB" id="A0A0C6FMD6"/>